<dbReference type="AlphaFoldDB" id="A0A4R6WQB9"/>
<dbReference type="InterPro" id="IPR050678">
    <property type="entry name" value="DNA_Partitioning_ATPase"/>
</dbReference>
<organism evidence="1 2">
    <name type="scientific">Dongia mobilis</name>
    <dbReference type="NCBI Taxonomy" id="578943"/>
    <lineage>
        <taxon>Bacteria</taxon>
        <taxon>Pseudomonadati</taxon>
        <taxon>Pseudomonadota</taxon>
        <taxon>Alphaproteobacteria</taxon>
        <taxon>Rhodospirillales</taxon>
        <taxon>Dongiaceae</taxon>
        <taxon>Dongia</taxon>
    </lineage>
</organism>
<reference evidence="1 2" key="1">
    <citation type="submission" date="2019-03" db="EMBL/GenBank/DDBJ databases">
        <title>Genomic Encyclopedia of Type Strains, Phase III (KMG-III): the genomes of soil and plant-associated and newly described type strains.</title>
        <authorList>
            <person name="Whitman W."/>
        </authorList>
    </citation>
    <scope>NUCLEOTIDE SEQUENCE [LARGE SCALE GENOMIC DNA]</scope>
    <source>
        <strain evidence="1 2">CGMCC 1.7660</strain>
    </source>
</reference>
<dbReference type="PANTHER" id="PTHR13696">
    <property type="entry name" value="P-LOOP CONTAINING NUCLEOSIDE TRIPHOSPHATE HYDROLASE"/>
    <property type="match status" value="1"/>
</dbReference>
<dbReference type="Proteomes" id="UP000295783">
    <property type="component" value="Unassembled WGS sequence"/>
</dbReference>
<dbReference type="SUPFAM" id="SSF52540">
    <property type="entry name" value="P-loop containing nucleoside triphosphate hydrolases"/>
    <property type="match status" value="1"/>
</dbReference>
<dbReference type="InterPro" id="IPR027417">
    <property type="entry name" value="P-loop_NTPase"/>
</dbReference>
<dbReference type="CDD" id="cd02042">
    <property type="entry name" value="ParAB_family"/>
    <property type="match status" value="1"/>
</dbReference>
<protein>
    <submittedName>
        <fullName evidence="1">Chromosome partitioning protein</fullName>
    </submittedName>
</protein>
<evidence type="ECO:0000313" key="1">
    <source>
        <dbReference type="EMBL" id="TDQ81384.1"/>
    </source>
</evidence>
<name>A0A4R6WQB9_9PROT</name>
<sequence length="290" mass="32019">MQLARLPDMVNRSGPHIIVLGNEKGGSGKSTTAMHLIVALLAAVKRVGSIDLDARQGSLSRYVENRRNSAAAMLTPLPMPAHVAINQSSADSRAAAQAEDEANLVAALDQLRECDFIVIDTPGADSALSRAAHSRADTLISPLNDSFLDLDLFGRIEDEGNSIRRPSVYAETVWEQRKRRAMAGGRPIDWVVMRNRLSSLDARNKRDIGRLLEQLSRRIGFRIAPGFTERVIFRELFPRGLTLLDLSRADAGVQWRMSHVAARAEVRDLLDALNLLPTSESAMHRREAEI</sequence>
<dbReference type="Gene3D" id="3.40.50.300">
    <property type="entry name" value="P-loop containing nucleotide triphosphate hydrolases"/>
    <property type="match status" value="1"/>
</dbReference>
<accession>A0A4R6WQB9</accession>
<dbReference type="InterPro" id="IPR015223">
    <property type="entry name" value="MipZ"/>
</dbReference>
<gene>
    <name evidence="1" type="ORF">A8950_2452</name>
</gene>
<keyword evidence="2" id="KW-1185">Reference proteome</keyword>
<comment type="caution">
    <text evidence="1">The sequence shown here is derived from an EMBL/GenBank/DDBJ whole genome shotgun (WGS) entry which is preliminary data.</text>
</comment>
<dbReference type="EMBL" id="SNYW01000009">
    <property type="protein sequence ID" value="TDQ81384.1"/>
    <property type="molecule type" value="Genomic_DNA"/>
</dbReference>
<dbReference type="Pfam" id="PF09140">
    <property type="entry name" value="MipZ"/>
    <property type="match status" value="1"/>
</dbReference>
<dbReference type="PANTHER" id="PTHR13696:SF96">
    <property type="entry name" value="COBQ_COBB_MIND_PARA NUCLEOTIDE BINDING DOMAIN-CONTAINING PROTEIN"/>
    <property type="match status" value="1"/>
</dbReference>
<proteinExistence type="predicted"/>
<evidence type="ECO:0000313" key="2">
    <source>
        <dbReference type="Proteomes" id="UP000295783"/>
    </source>
</evidence>